<name>A0AAP0FU51_9ASPA</name>
<gene>
    <name evidence="2" type="ORF">KSP39_PZI022301</name>
</gene>
<evidence type="ECO:0000256" key="1">
    <source>
        <dbReference type="SAM" id="SignalP"/>
    </source>
</evidence>
<evidence type="ECO:0008006" key="4">
    <source>
        <dbReference type="Google" id="ProtNLM"/>
    </source>
</evidence>
<dbReference type="Proteomes" id="UP001418222">
    <property type="component" value="Unassembled WGS sequence"/>
</dbReference>
<evidence type="ECO:0000313" key="2">
    <source>
        <dbReference type="EMBL" id="KAK8915959.1"/>
    </source>
</evidence>
<accession>A0AAP0FU51</accession>
<reference evidence="2 3" key="1">
    <citation type="journal article" date="2022" name="Nat. Plants">
        <title>Genomes of leafy and leafless Platanthera orchids illuminate the evolution of mycoheterotrophy.</title>
        <authorList>
            <person name="Li M.H."/>
            <person name="Liu K.W."/>
            <person name="Li Z."/>
            <person name="Lu H.C."/>
            <person name="Ye Q.L."/>
            <person name="Zhang D."/>
            <person name="Wang J.Y."/>
            <person name="Li Y.F."/>
            <person name="Zhong Z.M."/>
            <person name="Liu X."/>
            <person name="Yu X."/>
            <person name="Liu D.K."/>
            <person name="Tu X.D."/>
            <person name="Liu B."/>
            <person name="Hao Y."/>
            <person name="Liao X.Y."/>
            <person name="Jiang Y.T."/>
            <person name="Sun W.H."/>
            <person name="Chen J."/>
            <person name="Chen Y.Q."/>
            <person name="Ai Y."/>
            <person name="Zhai J.W."/>
            <person name="Wu S.S."/>
            <person name="Zhou Z."/>
            <person name="Hsiao Y.Y."/>
            <person name="Wu W.L."/>
            <person name="Chen Y.Y."/>
            <person name="Lin Y.F."/>
            <person name="Hsu J.L."/>
            <person name="Li C.Y."/>
            <person name="Wang Z.W."/>
            <person name="Zhao X."/>
            <person name="Zhong W.Y."/>
            <person name="Ma X.K."/>
            <person name="Ma L."/>
            <person name="Huang J."/>
            <person name="Chen G.Z."/>
            <person name="Huang M.Z."/>
            <person name="Huang L."/>
            <person name="Peng D.H."/>
            <person name="Luo Y.B."/>
            <person name="Zou S.Q."/>
            <person name="Chen S.P."/>
            <person name="Lan S."/>
            <person name="Tsai W.C."/>
            <person name="Van de Peer Y."/>
            <person name="Liu Z.J."/>
        </authorList>
    </citation>
    <scope>NUCLEOTIDE SEQUENCE [LARGE SCALE GENOMIC DNA]</scope>
    <source>
        <strain evidence="2">Lor287</strain>
    </source>
</reference>
<organism evidence="2 3">
    <name type="scientific">Platanthera zijinensis</name>
    <dbReference type="NCBI Taxonomy" id="2320716"/>
    <lineage>
        <taxon>Eukaryota</taxon>
        <taxon>Viridiplantae</taxon>
        <taxon>Streptophyta</taxon>
        <taxon>Embryophyta</taxon>
        <taxon>Tracheophyta</taxon>
        <taxon>Spermatophyta</taxon>
        <taxon>Magnoliopsida</taxon>
        <taxon>Liliopsida</taxon>
        <taxon>Asparagales</taxon>
        <taxon>Orchidaceae</taxon>
        <taxon>Orchidoideae</taxon>
        <taxon>Orchideae</taxon>
        <taxon>Orchidinae</taxon>
        <taxon>Platanthera</taxon>
    </lineage>
</organism>
<dbReference type="EMBL" id="JBBWWQ010000020">
    <property type="protein sequence ID" value="KAK8915959.1"/>
    <property type="molecule type" value="Genomic_DNA"/>
</dbReference>
<keyword evidence="1" id="KW-0732">Signal</keyword>
<protein>
    <recommendedName>
        <fullName evidence="4">Secreted protein</fullName>
    </recommendedName>
</protein>
<evidence type="ECO:0000313" key="3">
    <source>
        <dbReference type="Proteomes" id="UP001418222"/>
    </source>
</evidence>
<dbReference type="AlphaFoldDB" id="A0AAP0FU51"/>
<keyword evidence="3" id="KW-1185">Reference proteome</keyword>
<feature type="chain" id="PRO_5042950719" description="Secreted protein" evidence="1">
    <location>
        <begin position="20"/>
        <end position="119"/>
    </location>
</feature>
<feature type="signal peptide" evidence="1">
    <location>
        <begin position="1"/>
        <end position="19"/>
    </location>
</feature>
<comment type="caution">
    <text evidence="2">The sequence shown here is derived from an EMBL/GenBank/DDBJ whole genome shotgun (WGS) entry which is preliminary data.</text>
</comment>
<proteinExistence type="predicted"/>
<sequence length="119" mass="13404">MTVYVHILWTSIRVHFALSASFSPHMVALCQANCSPYSNVIDLCGFEAFYQLGWLPTYLIKPFDLCLSRLCAFCAETFFSFECLRFGSVAGSVDRTCLASLLQLFLSLSQLRSGQCFFL</sequence>